<evidence type="ECO:0000256" key="2">
    <source>
        <dbReference type="ARBA" id="ARBA00023004"/>
    </source>
</evidence>
<dbReference type="InterPro" id="IPR005123">
    <property type="entry name" value="Oxoglu/Fe-dep_dioxygenase_dom"/>
</dbReference>
<dbReference type="Pfam" id="PF14226">
    <property type="entry name" value="DIOX_N"/>
    <property type="match status" value="1"/>
</dbReference>
<dbReference type="GeneID" id="112293061"/>
<dbReference type="EnsemblPlants" id="Pp3c16_4060V3.3">
    <property type="protein sequence ID" value="Pp3c16_4060V3.3"/>
    <property type="gene ID" value="Pp3c16_4060"/>
</dbReference>
<feature type="region of interest" description="Disordered" evidence="4">
    <location>
        <begin position="1"/>
        <end position="22"/>
    </location>
</feature>
<keyword evidence="3" id="KW-0560">Oxidoreductase</keyword>
<gene>
    <name evidence="7" type="primary">LOC112293061</name>
    <name evidence="6" type="ORF">PHYPA_020446</name>
</gene>
<name>A0A2K1J747_PHYPA</name>
<dbReference type="InterPro" id="IPR027443">
    <property type="entry name" value="IPNS-like_sf"/>
</dbReference>
<dbReference type="PaxDb" id="3218-PP1S127_109V6.1"/>
<dbReference type="InterPro" id="IPR026992">
    <property type="entry name" value="DIOX_N"/>
</dbReference>
<dbReference type="Proteomes" id="UP000006727">
    <property type="component" value="Chromosome 16"/>
</dbReference>
<dbReference type="EMBL" id="ABEU02000016">
    <property type="protein sequence ID" value="PNR37338.1"/>
    <property type="molecule type" value="Genomic_DNA"/>
</dbReference>
<dbReference type="PANTHER" id="PTHR47990">
    <property type="entry name" value="2-OXOGLUTARATE (2OG) AND FE(II)-DEPENDENT OXYGENASE SUPERFAMILY PROTEIN-RELATED"/>
    <property type="match status" value="1"/>
</dbReference>
<evidence type="ECO:0000259" key="5">
    <source>
        <dbReference type="PROSITE" id="PS51471"/>
    </source>
</evidence>
<dbReference type="AlphaFoldDB" id="A0A2K1J747"/>
<dbReference type="GO" id="GO:0016706">
    <property type="term" value="F:2-oxoglutarate-dependent dioxygenase activity"/>
    <property type="evidence" value="ECO:0000318"/>
    <property type="project" value="GO_Central"/>
</dbReference>
<dbReference type="GO" id="GO:0046872">
    <property type="term" value="F:metal ion binding"/>
    <property type="evidence" value="ECO:0007669"/>
    <property type="project" value="UniProtKB-KW"/>
</dbReference>
<keyword evidence="2 3" id="KW-0408">Iron</keyword>
<dbReference type="PROSITE" id="PS51471">
    <property type="entry name" value="FE2OG_OXY"/>
    <property type="match status" value="1"/>
</dbReference>
<evidence type="ECO:0000256" key="4">
    <source>
        <dbReference type="SAM" id="MobiDB-lite"/>
    </source>
</evidence>
<comment type="similarity">
    <text evidence="3">Belongs to the iron/ascorbate-dependent oxidoreductase family.</text>
</comment>
<reference evidence="6 8" key="1">
    <citation type="journal article" date="2008" name="Science">
        <title>The Physcomitrella genome reveals evolutionary insights into the conquest of land by plants.</title>
        <authorList>
            <person name="Rensing S."/>
            <person name="Lang D."/>
            <person name="Zimmer A."/>
            <person name="Terry A."/>
            <person name="Salamov A."/>
            <person name="Shapiro H."/>
            <person name="Nishiyama T."/>
            <person name="Perroud P.-F."/>
            <person name="Lindquist E."/>
            <person name="Kamisugi Y."/>
            <person name="Tanahashi T."/>
            <person name="Sakakibara K."/>
            <person name="Fujita T."/>
            <person name="Oishi K."/>
            <person name="Shin-I T."/>
            <person name="Kuroki Y."/>
            <person name="Toyoda A."/>
            <person name="Suzuki Y."/>
            <person name="Hashimoto A."/>
            <person name="Yamaguchi K."/>
            <person name="Sugano A."/>
            <person name="Kohara Y."/>
            <person name="Fujiyama A."/>
            <person name="Anterola A."/>
            <person name="Aoki S."/>
            <person name="Ashton N."/>
            <person name="Barbazuk W.B."/>
            <person name="Barker E."/>
            <person name="Bennetzen J."/>
            <person name="Bezanilla M."/>
            <person name="Blankenship R."/>
            <person name="Cho S.H."/>
            <person name="Dutcher S."/>
            <person name="Estelle M."/>
            <person name="Fawcett J.A."/>
            <person name="Gundlach H."/>
            <person name="Hanada K."/>
            <person name="Heyl A."/>
            <person name="Hicks K.A."/>
            <person name="Hugh J."/>
            <person name="Lohr M."/>
            <person name="Mayer K."/>
            <person name="Melkozernov A."/>
            <person name="Murata T."/>
            <person name="Nelson D."/>
            <person name="Pils B."/>
            <person name="Prigge M."/>
            <person name="Reiss B."/>
            <person name="Renner T."/>
            <person name="Rombauts S."/>
            <person name="Rushton P."/>
            <person name="Sanderfoot A."/>
            <person name="Schween G."/>
            <person name="Shiu S.-H."/>
            <person name="Stueber K."/>
            <person name="Theodoulou F.L."/>
            <person name="Tu H."/>
            <person name="Van de Peer Y."/>
            <person name="Verrier P.J."/>
            <person name="Waters E."/>
            <person name="Wood A."/>
            <person name="Yang L."/>
            <person name="Cove D."/>
            <person name="Cuming A."/>
            <person name="Hasebe M."/>
            <person name="Lucas S."/>
            <person name="Mishler D.B."/>
            <person name="Reski R."/>
            <person name="Grigoriev I."/>
            <person name="Quatrano R.S."/>
            <person name="Boore J.L."/>
        </authorList>
    </citation>
    <scope>NUCLEOTIDE SEQUENCE [LARGE SCALE GENOMIC DNA]</scope>
    <source>
        <strain evidence="7 8">cv. Gransden 2004</strain>
    </source>
</reference>
<keyword evidence="1 3" id="KW-0479">Metal-binding</keyword>
<dbReference type="Gene3D" id="2.60.120.330">
    <property type="entry name" value="B-lactam Antibiotic, Isopenicillin N Synthase, Chain"/>
    <property type="match status" value="1"/>
</dbReference>
<evidence type="ECO:0000256" key="1">
    <source>
        <dbReference type="ARBA" id="ARBA00022723"/>
    </source>
</evidence>
<organism evidence="6">
    <name type="scientific">Physcomitrium patens</name>
    <name type="common">Spreading-leaved earth moss</name>
    <name type="synonym">Physcomitrella patens</name>
    <dbReference type="NCBI Taxonomy" id="3218"/>
    <lineage>
        <taxon>Eukaryota</taxon>
        <taxon>Viridiplantae</taxon>
        <taxon>Streptophyta</taxon>
        <taxon>Embryophyta</taxon>
        <taxon>Bryophyta</taxon>
        <taxon>Bryophytina</taxon>
        <taxon>Bryopsida</taxon>
        <taxon>Funariidae</taxon>
        <taxon>Funariales</taxon>
        <taxon>Funariaceae</taxon>
        <taxon>Physcomitrium</taxon>
    </lineage>
</organism>
<reference evidence="7" key="3">
    <citation type="submission" date="2020-12" db="UniProtKB">
        <authorList>
            <consortium name="EnsemblPlants"/>
        </authorList>
    </citation>
    <scope>IDENTIFICATION</scope>
</reference>
<dbReference type="Pfam" id="PF03171">
    <property type="entry name" value="2OG-FeII_Oxy"/>
    <property type="match status" value="1"/>
</dbReference>
<protein>
    <recommendedName>
        <fullName evidence="5">Fe2OG dioxygenase domain-containing protein</fullName>
    </recommendedName>
</protein>
<dbReference type="KEGG" id="ppp:112293061"/>
<reference evidence="6 8" key="2">
    <citation type="journal article" date="2018" name="Plant J.">
        <title>The Physcomitrella patens chromosome-scale assembly reveals moss genome structure and evolution.</title>
        <authorList>
            <person name="Lang D."/>
            <person name="Ullrich K.K."/>
            <person name="Murat F."/>
            <person name="Fuchs J."/>
            <person name="Jenkins J."/>
            <person name="Haas F.B."/>
            <person name="Piednoel M."/>
            <person name="Gundlach H."/>
            <person name="Van Bel M."/>
            <person name="Meyberg R."/>
            <person name="Vives C."/>
            <person name="Morata J."/>
            <person name="Symeonidi A."/>
            <person name="Hiss M."/>
            <person name="Muchero W."/>
            <person name="Kamisugi Y."/>
            <person name="Saleh O."/>
            <person name="Blanc G."/>
            <person name="Decker E.L."/>
            <person name="van Gessel N."/>
            <person name="Grimwood J."/>
            <person name="Hayes R.D."/>
            <person name="Graham S.W."/>
            <person name="Gunter L.E."/>
            <person name="McDaniel S.F."/>
            <person name="Hoernstein S.N.W."/>
            <person name="Larsson A."/>
            <person name="Li F.W."/>
            <person name="Perroud P.F."/>
            <person name="Phillips J."/>
            <person name="Ranjan P."/>
            <person name="Rokshar D.S."/>
            <person name="Rothfels C.J."/>
            <person name="Schneider L."/>
            <person name="Shu S."/>
            <person name="Stevenson D.W."/>
            <person name="Thummler F."/>
            <person name="Tillich M."/>
            <person name="Villarreal Aguilar J.C."/>
            <person name="Widiez T."/>
            <person name="Wong G.K."/>
            <person name="Wymore A."/>
            <person name="Zhang Y."/>
            <person name="Zimmer A.D."/>
            <person name="Quatrano R.S."/>
            <person name="Mayer K.F.X."/>
            <person name="Goodstein D."/>
            <person name="Casacuberta J.M."/>
            <person name="Vandepoele K."/>
            <person name="Reski R."/>
            <person name="Cuming A.C."/>
            <person name="Tuskan G.A."/>
            <person name="Maumus F."/>
            <person name="Salse J."/>
            <person name="Schmutz J."/>
            <person name="Rensing S.A."/>
        </authorList>
    </citation>
    <scope>NUCLEOTIDE SEQUENCE [LARGE SCALE GENOMIC DNA]</scope>
    <source>
        <strain evidence="7 8">cv. Gransden 2004</strain>
    </source>
</reference>
<keyword evidence="8" id="KW-1185">Reference proteome</keyword>
<evidence type="ECO:0000313" key="8">
    <source>
        <dbReference type="Proteomes" id="UP000006727"/>
    </source>
</evidence>
<dbReference type="Gramene" id="Pp3c16_4060V3.3">
    <property type="protein sequence ID" value="Pp3c16_4060V3.3"/>
    <property type="gene ID" value="Pp3c16_4060"/>
</dbReference>
<evidence type="ECO:0000313" key="6">
    <source>
        <dbReference type="EMBL" id="PNR37338.1"/>
    </source>
</evidence>
<dbReference type="InterPro" id="IPR044861">
    <property type="entry name" value="IPNS-like_FE2OG_OXY"/>
</dbReference>
<dbReference type="EnsemblPlants" id="Pp3c16_4060V3.1">
    <property type="protein sequence ID" value="Pp3c16_4060V3.1"/>
    <property type="gene ID" value="Pp3c16_4060"/>
</dbReference>
<accession>A0A2K1J747</accession>
<sequence length="386" mass="43728">MASTGEVSQGEEDSEDEVQKKPEIPLYSMQALWDGKMSLKDFEVKGEEKLTLPHDVFEHDEALPVIDISALLGTDKKIRDENMAAMLDAAKTWGFFKIRNHGVPLEVVKKVESNVKNFFALPMEKKLMVKAINFAFGYVGGSPVSWRYKWWLEGLHMKVNYQAIRDMVNLVWSDDKDFAEEFISDLTSYFDTMRYLSRLIVECLTEGLSLPRDTYTKLETENAICNARVNHYPACPDPSKVFGIPGHTDPQMLSILYQDDVGGLQVLKDGKWIGIRPDDSTLVCNLGDTFQVITNGILHSAGHRVAVNATRSRYATIYFYGIDNVIPLCVPPQLVTKDRPLKYRPFTVHEYRAHCVEKQVPIDGVKFLEIQPQSNNPSTSQSKSPQ</sequence>
<dbReference type="SUPFAM" id="SSF51197">
    <property type="entry name" value="Clavaminate synthase-like"/>
    <property type="match status" value="1"/>
</dbReference>
<feature type="domain" description="Fe2OG dioxygenase" evidence="5">
    <location>
        <begin position="220"/>
        <end position="322"/>
    </location>
</feature>
<proteinExistence type="inferred from homology"/>
<dbReference type="OrthoDB" id="288590at2759"/>
<evidence type="ECO:0000256" key="3">
    <source>
        <dbReference type="RuleBase" id="RU003682"/>
    </source>
</evidence>
<dbReference type="InterPro" id="IPR050231">
    <property type="entry name" value="Iron_ascorbate_oxido_reductase"/>
</dbReference>
<dbReference type="RefSeq" id="XP_024397882.1">
    <property type="nucleotide sequence ID" value="XM_024542114.2"/>
</dbReference>
<dbReference type="Gramene" id="Pp3c16_4060V3.1">
    <property type="protein sequence ID" value="Pp3c16_4060V3.1"/>
    <property type="gene ID" value="Pp3c16_4060"/>
</dbReference>
<dbReference type="FunFam" id="2.60.120.330:FF:000098">
    <property type="entry name" value="Predicted protein"/>
    <property type="match status" value="1"/>
</dbReference>
<evidence type="ECO:0000313" key="7">
    <source>
        <dbReference type="EnsemblPlants" id="Pp3c16_4060V3.1"/>
    </source>
</evidence>